<evidence type="ECO:0000313" key="11">
    <source>
        <dbReference type="Proteomes" id="UP000835052"/>
    </source>
</evidence>
<comment type="caution">
    <text evidence="10">The sequence shown here is derived from an EMBL/GenBank/DDBJ whole genome shotgun (WGS) entry which is preliminary data.</text>
</comment>
<dbReference type="Proteomes" id="UP000835052">
    <property type="component" value="Unassembled WGS sequence"/>
</dbReference>
<evidence type="ECO:0000256" key="2">
    <source>
        <dbReference type="ARBA" id="ARBA00005228"/>
    </source>
</evidence>
<dbReference type="InterPro" id="IPR001375">
    <property type="entry name" value="Peptidase_S9_cat"/>
</dbReference>
<dbReference type="InterPro" id="IPR051167">
    <property type="entry name" value="Prolyl_oligopep/macrocyclase"/>
</dbReference>
<accession>A0A8S1GUB4</accession>
<dbReference type="PANTHER" id="PTHR42881">
    <property type="entry name" value="PROLYL ENDOPEPTIDASE"/>
    <property type="match status" value="1"/>
</dbReference>
<organism evidence="10 11">
    <name type="scientific">Caenorhabditis auriculariae</name>
    <dbReference type="NCBI Taxonomy" id="2777116"/>
    <lineage>
        <taxon>Eukaryota</taxon>
        <taxon>Metazoa</taxon>
        <taxon>Ecdysozoa</taxon>
        <taxon>Nematoda</taxon>
        <taxon>Chromadorea</taxon>
        <taxon>Rhabditida</taxon>
        <taxon>Rhabditina</taxon>
        <taxon>Rhabditomorpha</taxon>
        <taxon>Rhabditoidea</taxon>
        <taxon>Rhabditidae</taxon>
        <taxon>Peloderinae</taxon>
        <taxon>Caenorhabditis</taxon>
    </lineage>
</organism>
<dbReference type="GO" id="GO:0070012">
    <property type="term" value="F:oligopeptidase activity"/>
    <property type="evidence" value="ECO:0007669"/>
    <property type="project" value="TreeGrafter"/>
</dbReference>
<evidence type="ECO:0000256" key="1">
    <source>
        <dbReference type="ARBA" id="ARBA00001070"/>
    </source>
</evidence>
<dbReference type="InterPro" id="IPR029058">
    <property type="entry name" value="AB_hydrolase_fold"/>
</dbReference>
<dbReference type="AlphaFoldDB" id="A0A8S1GUB4"/>
<dbReference type="GO" id="GO:0005829">
    <property type="term" value="C:cytosol"/>
    <property type="evidence" value="ECO:0007669"/>
    <property type="project" value="TreeGrafter"/>
</dbReference>
<evidence type="ECO:0000256" key="4">
    <source>
        <dbReference type="ARBA" id="ARBA00022670"/>
    </source>
</evidence>
<keyword evidence="11" id="KW-1185">Reference proteome</keyword>
<evidence type="ECO:0000256" key="7">
    <source>
        <dbReference type="RuleBase" id="RU368024"/>
    </source>
</evidence>
<dbReference type="GO" id="GO:0006508">
    <property type="term" value="P:proteolysis"/>
    <property type="evidence" value="ECO:0007669"/>
    <property type="project" value="UniProtKB-KW"/>
</dbReference>
<dbReference type="Gene3D" id="3.40.50.1820">
    <property type="entry name" value="alpha/beta hydrolase"/>
    <property type="match status" value="1"/>
</dbReference>
<keyword evidence="5 7" id="KW-0378">Hydrolase</keyword>
<comment type="similarity">
    <text evidence="2 7">Belongs to the peptidase S9A family.</text>
</comment>
<protein>
    <recommendedName>
        <fullName evidence="3 7">Prolyl endopeptidase</fullName>
        <ecNumber evidence="7">3.4.21.-</ecNumber>
    </recommendedName>
</protein>
<keyword evidence="6 7" id="KW-0720">Serine protease</keyword>
<keyword evidence="4 7" id="KW-0645">Protease</keyword>
<dbReference type="OrthoDB" id="248387at2759"/>
<gene>
    <name evidence="10" type="ORF">CAUJ_LOCUS3195</name>
</gene>
<name>A0A8S1GUB4_9PELO</name>
<comment type="catalytic activity">
    <reaction evidence="1">
        <text>Hydrolysis of Pro-|-Xaa &gt;&gt; Ala-|-Xaa in oligopeptides.</text>
        <dbReference type="EC" id="3.4.21.26"/>
    </reaction>
</comment>
<dbReference type="Pfam" id="PF00326">
    <property type="entry name" value="Peptidase_S9"/>
    <property type="match status" value="1"/>
</dbReference>
<dbReference type="GO" id="GO:0004252">
    <property type="term" value="F:serine-type endopeptidase activity"/>
    <property type="evidence" value="ECO:0007669"/>
    <property type="project" value="UniProtKB-UniRule"/>
</dbReference>
<evidence type="ECO:0000256" key="3">
    <source>
        <dbReference type="ARBA" id="ARBA00016310"/>
    </source>
</evidence>
<dbReference type="SUPFAM" id="SSF50993">
    <property type="entry name" value="Peptidase/esterase 'gauge' domain"/>
    <property type="match status" value="1"/>
</dbReference>
<dbReference type="InterPro" id="IPR002470">
    <property type="entry name" value="Peptidase_S9A"/>
</dbReference>
<evidence type="ECO:0000256" key="5">
    <source>
        <dbReference type="ARBA" id="ARBA00022801"/>
    </source>
</evidence>
<sequence>MADNSIVGEELAFPKAFRDESKVYTYTSKKTEVKDPYHSLEDADASDTKNFVEQLNTYSKARFADDPSTQRVIDTLTEAWVYERVSNASEQGGHFFYFGHNGVQNHSVYYKRTDKRDVPFLDVNQLSTDGSVSLHCYDWSDDTNEAILGYGLSAKGSDNYTIQFRKVNGEDLPDKIPNAKFGPITFYKRQGVFYAKYLSEKSKDVEDDNICTKALQYHALFYHEFGTDAENDILVYERPDNDALIINACVSHCNKYLIITVYRGCDLVNEVFIWQITDPIPDHVVPITISSEFTEKIDFIGNVEDKMFYLTNRDGATFYKILAGKLNDCSKLVEVVPERKGFVLQGATVYDTGILLHYTTPSLETLVEFCSHSGEKLHTIYQGFDKLSGFSNWFGKDVTYFNKESFTTPVVIQKLTLKEKPVIEIIAKSGTEQHDYSDRLEVSDGWARSSDGEKVHYFMMKPKNMRSAGPRPVLFYGYGGFQISLSPGYSTSRPIFVTNYDAIYVLVNCRGGGEFGDDFYQAGRLLKKTNVFDDFNSVVADFIDRGVTTPQLTAIEGGSNGGLLVAACARRAPEILGAVVCHVGVLDMLRYPKFTIGCAWVPEFGDPESDEHFVNLMSYSPYHNLASADLQNYPNMLVLTADHDDRVVPGHSLKYLAELYFQAEKQKVANKLFAGVITTDAGHGAGKPTYVTIRETAVVFSFLEKTLGLEWQK</sequence>
<evidence type="ECO:0000259" key="8">
    <source>
        <dbReference type="Pfam" id="PF00326"/>
    </source>
</evidence>
<dbReference type="EMBL" id="CAJGYM010000006">
    <property type="protein sequence ID" value="CAD6187276.1"/>
    <property type="molecule type" value="Genomic_DNA"/>
</dbReference>
<dbReference type="InterPro" id="IPR023302">
    <property type="entry name" value="Pept_S9A_N"/>
</dbReference>
<dbReference type="PANTHER" id="PTHR42881:SF2">
    <property type="entry name" value="PROLYL ENDOPEPTIDASE"/>
    <property type="match status" value="1"/>
</dbReference>
<dbReference type="PRINTS" id="PR00862">
    <property type="entry name" value="PROLIGOPTASE"/>
</dbReference>
<dbReference type="Gene3D" id="2.130.10.120">
    <property type="entry name" value="Prolyl oligopeptidase, N-terminal domain"/>
    <property type="match status" value="1"/>
</dbReference>
<dbReference type="EC" id="3.4.21.-" evidence="7"/>
<dbReference type="SUPFAM" id="SSF53474">
    <property type="entry name" value="alpha/beta-Hydrolases"/>
    <property type="match status" value="1"/>
</dbReference>
<feature type="domain" description="Peptidase S9A N-terminal" evidence="9">
    <location>
        <begin position="14"/>
        <end position="418"/>
    </location>
</feature>
<evidence type="ECO:0000313" key="10">
    <source>
        <dbReference type="EMBL" id="CAD6187276.1"/>
    </source>
</evidence>
<reference evidence="10" key="1">
    <citation type="submission" date="2020-10" db="EMBL/GenBank/DDBJ databases">
        <authorList>
            <person name="Kikuchi T."/>
        </authorList>
    </citation>
    <scope>NUCLEOTIDE SEQUENCE</scope>
    <source>
        <strain evidence="10">NKZ352</strain>
    </source>
</reference>
<evidence type="ECO:0000259" key="9">
    <source>
        <dbReference type="Pfam" id="PF02897"/>
    </source>
</evidence>
<evidence type="ECO:0000256" key="6">
    <source>
        <dbReference type="ARBA" id="ARBA00022825"/>
    </source>
</evidence>
<feature type="domain" description="Peptidase S9 prolyl oligopeptidase catalytic" evidence="8">
    <location>
        <begin position="492"/>
        <end position="708"/>
    </location>
</feature>
<proteinExistence type="inferred from homology"/>
<dbReference type="Pfam" id="PF02897">
    <property type="entry name" value="Peptidase_S9_N"/>
    <property type="match status" value="1"/>
</dbReference>